<dbReference type="EMBL" id="JAAFGW010000255">
    <property type="protein sequence ID" value="NDP49356.1"/>
    <property type="molecule type" value="Genomic_DNA"/>
</dbReference>
<sequence>MKSSIFSFNHVHLLGESATHPMALCLPHHTALLRLAGSSPLRCRALSGTPITAPSGATNCHFQVIFAPKRTGIGKYTGEMAAWLAAQGHDLC</sequence>
<reference evidence="1 2" key="1">
    <citation type="submission" date="2019-09" db="EMBL/GenBank/DDBJ databases">
        <title>H2 Metabolism Revealed by Metagenomic Analysis in Subglacial Sediment of East Antarctica.</title>
        <authorList>
            <person name="Yang Z."/>
            <person name="Zhang Y."/>
            <person name="Lv Y."/>
            <person name="Yan W."/>
            <person name="Xiao X."/>
            <person name="Sun B."/>
            <person name="Ma H."/>
        </authorList>
    </citation>
    <scope>NUCLEOTIDE SEQUENCE [LARGE SCALE GENOMIC DNA]</scope>
    <source>
        <strain evidence="1">Bin2_2</strain>
    </source>
</reference>
<evidence type="ECO:0000313" key="2">
    <source>
        <dbReference type="Proteomes" id="UP000483432"/>
    </source>
</evidence>
<name>A0A7C9P9J4_9PROT</name>
<accession>A0A7C9P9J4</accession>
<proteinExistence type="predicted"/>
<organism evidence="1 2">
    <name type="scientific">Sulfuriferula multivorans</name>
    <dbReference type="NCBI Taxonomy" id="1559896"/>
    <lineage>
        <taxon>Bacteria</taxon>
        <taxon>Pseudomonadati</taxon>
        <taxon>Pseudomonadota</taxon>
        <taxon>Betaproteobacteria</taxon>
        <taxon>Nitrosomonadales</taxon>
        <taxon>Sulfuricellaceae</taxon>
        <taxon>Sulfuriferula</taxon>
    </lineage>
</organism>
<comment type="caution">
    <text evidence="1">The sequence shown here is derived from an EMBL/GenBank/DDBJ whole genome shotgun (WGS) entry which is preliminary data.</text>
</comment>
<dbReference type="Proteomes" id="UP000483432">
    <property type="component" value="Unassembled WGS sequence"/>
</dbReference>
<gene>
    <name evidence="1" type="ORF">GZ085_13420</name>
</gene>
<dbReference type="AlphaFoldDB" id="A0A7C9P9J4"/>
<protein>
    <submittedName>
        <fullName evidence="1">Uncharacterized protein</fullName>
    </submittedName>
</protein>
<evidence type="ECO:0000313" key="1">
    <source>
        <dbReference type="EMBL" id="NDP49356.1"/>
    </source>
</evidence>